<evidence type="ECO:0000313" key="1">
    <source>
        <dbReference type="EMBL" id="TCV19528.1"/>
    </source>
</evidence>
<organism evidence="1 2">
    <name type="scientific">Sphingobacterium alimentarium</name>
    <dbReference type="NCBI Taxonomy" id="797292"/>
    <lineage>
        <taxon>Bacteria</taxon>
        <taxon>Pseudomonadati</taxon>
        <taxon>Bacteroidota</taxon>
        <taxon>Sphingobacteriia</taxon>
        <taxon>Sphingobacteriales</taxon>
        <taxon>Sphingobacteriaceae</taxon>
        <taxon>Sphingobacterium</taxon>
    </lineage>
</organism>
<keyword evidence="2" id="KW-1185">Reference proteome</keyword>
<dbReference type="Gene3D" id="3.40.50.150">
    <property type="entry name" value="Vaccinia Virus protein VP39"/>
    <property type="match status" value="1"/>
</dbReference>
<evidence type="ECO:0008006" key="3">
    <source>
        <dbReference type="Google" id="ProtNLM"/>
    </source>
</evidence>
<dbReference type="SUPFAM" id="SSF53335">
    <property type="entry name" value="S-adenosyl-L-methionine-dependent methyltransferases"/>
    <property type="match status" value="1"/>
</dbReference>
<name>A0A4R3W2I1_9SPHI</name>
<dbReference type="AlphaFoldDB" id="A0A4R3W2I1"/>
<gene>
    <name evidence="1" type="ORF">EDC17_100450</name>
</gene>
<dbReference type="RefSeq" id="WP_394343342.1">
    <property type="nucleotide sequence ID" value="NZ_SMBZ01000004.1"/>
</dbReference>
<sequence length="45" mass="5103">MIELAKKNNPTAHFDVMDSRHIGELTDSYDAIICGFCLPYLSDQE</sequence>
<accession>A0A4R3W2I1</accession>
<dbReference type="InterPro" id="IPR029063">
    <property type="entry name" value="SAM-dependent_MTases_sf"/>
</dbReference>
<dbReference type="Proteomes" id="UP000295197">
    <property type="component" value="Unassembled WGS sequence"/>
</dbReference>
<dbReference type="EMBL" id="SMBZ01000004">
    <property type="protein sequence ID" value="TCV19528.1"/>
    <property type="molecule type" value="Genomic_DNA"/>
</dbReference>
<evidence type="ECO:0000313" key="2">
    <source>
        <dbReference type="Proteomes" id="UP000295197"/>
    </source>
</evidence>
<comment type="caution">
    <text evidence="1">The sequence shown here is derived from an EMBL/GenBank/DDBJ whole genome shotgun (WGS) entry which is preliminary data.</text>
</comment>
<protein>
    <recommendedName>
        <fullName evidence="3">Methyltransferase family protein</fullName>
    </recommendedName>
</protein>
<proteinExistence type="predicted"/>
<reference evidence="1 2" key="1">
    <citation type="submission" date="2019-03" db="EMBL/GenBank/DDBJ databases">
        <title>Genomic Encyclopedia of Type Strains, Phase IV (KMG-IV): sequencing the most valuable type-strain genomes for metagenomic binning, comparative biology and taxonomic classification.</title>
        <authorList>
            <person name="Goeker M."/>
        </authorList>
    </citation>
    <scope>NUCLEOTIDE SEQUENCE [LARGE SCALE GENOMIC DNA]</scope>
    <source>
        <strain evidence="1 2">DSM 22362</strain>
    </source>
</reference>